<dbReference type="GeneID" id="64627541"/>
<evidence type="ECO:0000313" key="2">
    <source>
        <dbReference type="Proteomes" id="UP000807769"/>
    </source>
</evidence>
<dbReference type="EMBL" id="JABBWG010000051">
    <property type="protein sequence ID" value="KAG1805692.1"/>
    <property type="molecule type" value="Genomic_DNA"/>
</dbReference>
<name>A0A9P7J6I8_9AGAM</name>
<dbReference type="OrthoDB" id="432299at2759"/>
<comment type="caution">
    <text evidence="1">The sequence shown here is derived from an EMBL/GenBank/DDBJ whole genome shotgun (WGS) entry which is preliminary data.</text>
</comment>
<gene>
    <name evidence="1" type="ORF">BJ212DRAFT_1303957</name>
</gene>
<keyword evidence="2" id="KW-1185">Reference proteome</keyword>
<organism evidence="1 2">
    <name type="scientific">Suillus subaureus</name>
    <dbReference type="NCBI Taxonomy" id="48587"/>
    <lineage>
        <taxon>Eukaryota</taxon>
        <taxon>Fungi</taxon>
        <taxon>Dikarya</taxon>
        <taxon>Basidiomycota</taxon>
        <taxon>Agaricomycotina</taxon>
        <taxon>Agaricomycetes</taxon>
        <taxon>Agaricomycetidae</taxon>
        <taxon>Boletales</taxon>
        <taxon>Suillineae</taxon>
        <taxon>Suillaceae</taxon>
        <taxon>Suillus</taxon>
    </lineage>
</organism>
<dbReference type="RefSeq" id="XP_041187390.1">
    <property type="nucleotide sequence ID" value="XM_041333524.1"/>
</dbReference>
<reference evidence="1" key="1">
    <citation type="journal article" date="2020" name="New Phytol.">
        <title>Comparative genomics reveals dynamic genome evolution in host specialist ectomycorrhizal fungi.</title>
        <authorList>
            <person name="Lofgren L.A."/>
            <person name="Nguyen N.H."/>
            <person name="Vilgalys R."/>
            <person name="Ruytinx J."/>
            <person name="Liao H.L."/>
            <person name="Branco S."/>
            <person name="Kuo A."/>
            <person name="LaButti K."/>
            <person name="Lipzen A."/>
            <person name="Andreopoulos W."/>
            <person name="Pangilinan J."/>
            <person name="Riley R."/>
            <person name="Hundley H."/>
            <person name="Na H."/>
            <person name="Barry K."/>
            <person name="Grigoriev I.V."/>
            <person name="Stajich J.E."/>
            <person name="Kennedy P.G."/>
        </authorList>
    </citation>
    <scope>NUCLEOTIDE SEQUENCE</scope>
    <source>
        <strain evidence="1">MN1</strain>
    </source>
</reference>
<proteinExistence type="predicted"/>
<dbReference type="AlphaFoldDB" id="A0A9P7J6I8"/>
<accession>A0A9P7J6I8</accession>
<sequence>MTLDITACAAMLTDDRCREFLQQARDMKLQMDALAPHPPDNPLAVAVDATIKKKDFKRSVDGHGESTRTARVWLDSGSRKDSEATLVDLPIDFKAFSPLEDSRQSFVKDITLPVKQIMEHDGVLSLHDPNSVNVQTSTPASVPHQMAPLPSIPVEDIEMMTSLARHSANSGLSPADPQNAAACSSADSHPLLLEIPTFSMPGTWFGRQGLTRPGILHVDFAVGNGIIPATSSSRDPRHELQEGDGLDITLEKIRNAGEHWPTKGTIVVQLNIESPNGRSWLPYELEKGALNVTPSITQGNNTLRLIQLNDLSDFTFVLYALSPELPKRAEP</sequence>
<dbReference type="Proteomes" id="UP000807769">
    <property type="component" value="Unassembled WGS sequence"/>
</dbReference>
<protein>
    <submittedName>
        <fullName evidence="1">Uncharacterized protein</fullName>
    </submittedName>
</protein>
<evidence type="ECO:0000313" key="1">
    <source>
        <dbReference type="EMBL" id="KAG1805692.1"/>
    </source>
</evidence>